<evidence type="ECO:0000313" key="3">
    <source>
        <dbReference type="EMBL" id="PAU68164.1"/>
    </source>
</evidence>
<keyword evidence="1" id="KW-0862">Zinc</keyword>
<dbReference type="GO" id="GO:0008270">
    <property type="term" value="F:zinc ion binding"/>
    <property type="evidence" value="ECO:0007669"/>
    <property type="project" value="UniProtKB-KW"/>
</dbReference>
<keyword evidence="1" id="KW-0863">Zinc-finger</keyword>
<reference evidence="3 4" key="1">
    <citation type="journal article" date="2017" name="ISME J.">
        <title>Unveiling bifidobacterial biogeography across the mammalian branch of the tree of life.</title>
        <authorList>
            <person name="Milani C."/>
            <person name="Mangifesta M."/>
            <person name="Mancabelli L."/>
            <person name="Lugli G.A."/>
            <person name="James K."/>
            <person name="Duranti S."/>
            <person name="Turroni F."/>
            <person name="Ferrario C."/>
            <person name="Ossiprandi M.C."/>
            <person name="van Sinderen D."/>
            <person name="Ventura M."/>
        </authorList>
    </citation>
    <scope>NUCLEOTIDE SEQUENCE [LARGE SCALE GENOMIC DNA]</scope>
    <source>
        <strain evidence="4">Ham19E</strain>
    </source>
</reference>
<dbReference type="EMBL" id="MVOH01000006">
    <property type="protein sequence ID" value="PAU68164.1"/>
    <property type="molecule type" value="Genomic_DNA"/>
</dbReference>
<keyword evidence="4" id="KW-1185">Reference proteome</keyword>
<feature type="domain" description="SWIM-type" evidence="2">
    <location>
        <begin position="299"/>
        <end position="337"/>
    </location>
</feature>
<proteinExistence type="predicted"/>
<name>A0A2A2EFZ8_9BIFI</name>
<protein>
    <submittedName>
        <fullName evidence="3">DNA-binding protein</fullName>
    </submittedName>
</protein>
<organism evidence="3 4">
    <name type="scientific">Bifidobacterium criceti</name>
    <dbReference type="NCBI Taxonomy" id="1960969"/>
    <lineage>
        <taxon>Bacteria</taxon>
        <taxon>Bacillati</taxon>
        <taxon>Actinomycetota</taxon>
        <taxon>Actinomycetes</taxon>
        <taxon>Bifidobacteriales</taxon>
        <taxon>Bifidobacteriaceae</taxon>
        <taxon>Bifidobacterium</taxon>
    </lineage>
</organism>
<dbReference type="OrthoDB" id="3223552at2"/>
<dbReference type="InterPro" id="IPR007527">
    <property type="entry name" value="Znf_SWIM"/>
</dbReference>
<dbReference type="PROSITE" id="PS50966">
    <property type="entry name" value="ZF_SWIM"/>
    <property type="match status" value="1"/>
</dbReference>
<accession>A0A2A2EFZ8</accession>
<comment type="caution">
    <text evidence="3">The sequence shown here is derived from an EMBL/GenBank/DDBJ whole genome shotgun (WGS) entry which is preliminary data.</text>
</comment>
<keyword evidence="1" id="KW-0479">Metal-binding</keyword>
<keyword evidence="3" id="KW-0238">DNA-binding</keyword>
<evidence type="ECO:0000313" key="4">
    <source>
        <dbReference type="Proteomes" id="UP000218399"/>
    </source>
</evidence>
<evidence type="ECO:0000256" key="1">
    <source>
        <dbReference type="PROSITE-ProRule" id="PRU00325"/>
    </source>
</evidence>
<sequence>MVRRQCVCGAPLHGLDTQGPQMFGFIPSSSLAHYNYDCAFDTGVTLPGGRIFEHCLTCGAMVLCEYPTLDGSLRGDDPLITYGPGTVYEQCDIASVPVTYRSFRALMSSGVTGGVMYSQAFRTNLAQLFQTDEHHMPSWKIAKDAMLDPVNNALDEWWYASIGRNFIVLYEDSQVLHIVSAWHRIPGTAIKNSDIVRINGLNSDPLRVHARDTIEMAAESELEIPDERRSVLGIGNHARLRLIDSGIRVGHIMRELASWSSPDALARGVRLFKDDAVSQLTDTSFGIRHAVVRDGDTDEQVDLLMRHDVVAKVTCTCAAAQAKHICAHIVAMVLDIARRYRFRIVLPKSTDDNAPRTLTRKRGAHTDIDETMYGHYADAIDVMREHTPDGPRYDWLTAYIEPFETPSAPLYHVEFLTEGALAMHNVGYCVYNEVVLSFVDLVINQGDKDYARTLRHYGLDKDVSIPILNVDTLDAALIAALITMIVYRERRNEGYLAECLENGIIVRLLKRMREVDGDEADLI</sequence>
<dbReference type="AlphaFoldDB" id="A0A2A2EFZ8"/>
<evidence type="ECO:0000259" key="2">
    <source>
        <dbReference type="PROSITE" id="PS50966"/>
    </source>
</evidence>
<dbReference type="RefSeq" id="WP_095614419.1">
    <property type="nucleotide sequence ID" value="NZ_MVOH01000006.1"/>
</dbReference>
<dbReference type="Pfam" id="PF20118">
    <property type="entry name" value="DUF6508"/>
    <property type="match status" value="1"/>
</dbReference>
<dbReference type="GO" id="GO:0003677">
    <property type="term" value="F:DNA binding"/>
    <property type="evidence" value="ECO:0007669"/>
    <property type="project" value="UniProtKB-KW"/>
</dbReference>
<gene>
    <name evidence="3" type="ORF">B1526_0349</name>
</gene>
<dbReference type="InterPro" id="IPR045425">
    <property type="entry name" value="DUF6508"/>
</dbReference>
<dbReference type="Proteomes" id="UP000218399">
    <property type="component" value="Unassembled WGS sequence"/>
</dbReference>